<dbReference type="STRING" id="1231392.OCGS_0702"/>
<keyword evidence="9" id="KW-1185">Reference proteome</keyword>
<comment type="similarity">
    <text evidence="5">Belongs to the YicC/YloC family.</text>
</comment>
<reference evidence="8 9" key="1">
    <citation type="journal article" date="2012" name="J. Bacteriol.">
        <title>Draft Genome Sequence of Oceaniovalibus guishaninsula JLT2003T.</title>
        <authorList>
            <person name="Tang K."/>
            <person name="Liu K."/>
            <person name="Jiao N."/>
        </authorList>
    </citation>
    <scope>NUCLEOTIDE SEQUENCE [LARGE SCALE GENOMIC DNA]</scope>
    <source>
        <strain evidence="8 9">JLT2003</strain>
    </source>
</reference>
<dbReference type="Proteomes" id="UP000006765">
    <property type="component" value="Unassembled WGS sequence"/>
</dbReference>
<dbReference type="AlphaFoldDB" id="K2HR51"/>
<keyword evidence="2" id="KW-0540">Nuclease</keyword>
<proteinExistence type="inferred from homology"/>
<feature type="domain" description="Endoribonuclease YicC-like C-terminal" evidence="7">
    <location>
        <begin position="189"/>
        <end position="299"/>
    </location>
</feature>
<dbReference type="RefSeq" id="WP_007425855.1">
    <property type="nucleotide sequence ID" value="NZ_AMGO01000010.1"/>
</dbReference>
<evidence type="ECO:0000259" key="7">
    <source>
        <dbReference type="Pfam" id="PF08340"/>
    </source>
</evidence>
<keyword evidence="3" id="KW-0255">Endonuclease</keyword>
<evidence type="ECO:0000313" key="9">
    <source>
        <dbReference type="Proteomes" id="UP000006765"/>
    </source>
</evidence>
<evidence type="ECO:0000256" key="3">
    <source>
        <dbReference type="ARBA" id="ARBA00022759"/>
    </source>
</evidence>
<dbReference type="InterPro" id="IPR013527">
    <property type="entry name" value="YicC-like_N"/>
</dbReference>
<evidence type="ECO:0000256" key="2">
    <source>
        <dbReference type="ARBA" id="ARBA00022722"/>
    </source>
</evidence>
<comment type="cofactor">
    <cofactor evidence="1">
        <name>a divalent metal cation</name>
        <dbReference type="ChEBI" id="CHEBI:60240"/>
    </cofactor>
</comment>
<organism evidence="8 9">
    <name type="scientific">Oceaniovalibus guishaninsula JLT2003</name>
    <dbReference type="NCBI Taxonomy" id="1231392"/>
    <lineage>
        <taxon>Bacteria</taxon>
        <taxon>Pseudomonadati</taxon>
        <taxon>Pseudomonadota</taxon>
        <taxon>Alphaproteobacteria</taxon>
        <taxon>Rhodobacterales</taxon>
        <taxon>Roseobacteraceae</taxon>
        <taxon>Oceaniovalibus</taxon>
    </lineage>
</organism>
<accession>K2HR51</accession>
<dbReference type="NCBIfam" id="TIGR00255">
    <property type="entry name" value="YicC/YloC family endoribonuclease"/>
    <property type="match status" value="1"/>
</dbReference>
<evidence type="ECO:0000313" key="8">
    <source>
        <dbReference type="EMBL" id="EKE45224.1"/>
    </source>
</evidence>
<dbReference type="eggNOG" id="COG1561">
    <property type="taxonomic scope" value="Bacteria"/>
</dbReference>
<dbReference type="EMBL" id="AMGO01000010">
    <property type="protein sequence ID" value="EKE45224.1"/>
    <property type="molecule type" value="Genomic_DNA"/>
</dbReference>
<dbReference type="PATRIC" id="fig|1231392.3.peg.706"/>
<sequence>MIQGGDPGGPVSMTGFATRQGENDGWRWVWDMRGVNGRGLDLRFRLPDWIEGLEAVLRPLAQGALARGNVQIALRIHPQADSDGPDTGTIQRALDRIAAVEDAAMARGVALAPCRAIDVLNLRTATAPDAADPAPLRDALAAQFRDDVLPAFAQARRAEGRALAAVLSGQIDAIAALVERAGTLAASRLARAPAEMQAALDRIGAAAPDPDRLAQELALLAVKADVTEEIDRLRAHVDAARLLLAESGPVGRKLDFLTQELNREANTLCAKAQDAELATVGLDLKTVIDRMREQVQNVE</sequence>
<dbReference type="InterPro" id="IPR005229">
    <property type="entry name" value="YicC/YloC-like"/>
</dbReference>
<dbReference type="InterPro" id="IPR013551">
    <property type="entry name" value="YicC-like_C"/>
</dbReference>
<dbReference type="PANTHER" id="PTHR30636:SF3">
    <property type="entry name" value="UPF0701 PROTEIN YICC"/>
    <property type="match status" value="1"/>
</dbReference>
<keyword evidence="4" id="KW-0378">Hydrolase</keyword>
<protein>
    <recommendedName>
        <fullName evidence="10">YicC family protein</fullName>
    </recommendedName>
</protein>
<dbReference type="GO" id="GO:0004521">
    <property type="term" value="F:RNA endonuclease activity"/>
    <property type="evidence" value="ECO:0007669"/>
    <property type="project" value="InterPro"/>
</dbReference>
<dbReference type="PANTHER" id="PTHR30636">
    <property type="entry name" value="UPF0701 PROTEIN YICC"/>
    <property type="match status" value="1"/>
</dbReference>
<dbReference type="GO" id="GO:0016787">
    <property type="term" value="F:hydrolase activity"/>
    <property type="evidence" value="ECO:0007669"/>
    <property type="project" value="UniProtKB-KW"/>
</dbReference>
<dbReference type="Pfam" id="PF08340">
    <property type="entry name" value="YicC-like_C"/>
    <property type="match status" value="1"/>
</dbReference>
<comment type="caution">
    <text evidence="8">The sequence shown here is derived from an EMBL/GenBank/DDBJ whole genome shotgun (WGS) entry which is preliminary data.</text>
</comment>
<evidence type="ECO:0008006" key="10">
    <source>
        <dbReference type="Google" id="ProtNLM"/>
    </source>
</evidence>
<evidence type="ECO:0000256" key="4">
    <source>
        <dbReference type="ARBA" id="ARBA00022801"/>
    </source>
</evidence>
<name>K2HR51_9RHOB</name>
<evidence type="ECO:0000256" key="5">
    <source>
        <dbReference type="ARBA" id="ARBA00035648"/>
    </source>
</evidence>
<gene>
    <name evidence="8" type="ORF">OCGS_0702</name>
</gene>
<dbReference type="Pfam" id="PF03755">
    <property type="entry name" value="YicC-like_N"/>
    <property type="match status" value="1"/>
</dbReference>
<feature type="domain" description="Endoribonuclease YicC-like N-terminal" evidence="6">
    <location>
        <begin position="12"/>
        <end position="164"/>
    </location>
</feature>
<evidence type="ECO:0000256" key="1">
    <source>
        <dbReference type="ARBA" id="ARBA00001968"/>
    </source>
</evidence>
<evidence type="ECO:0000259" key="6">
    <source>
        <dbReference type="Pfam" id="PF03755"/>
    </source>
</evidence>